<dbReference type="Proteomes" id="UP000190092">
    <property type="component" value="Unassembled WGS sequence"/>
</dbReference>
<evidence type="ECO:0000313" key="2">
    <source>
        <dbReference type="EMBL" id="SKA18156.1"/>
    </source>
</evidence>
<feature type="domain" description="Hemerythrin-like" evidence="1">
    <location>
        <begin position="52"/>
        <end position="186"/>
    </location>
</feature>
<protein>
    <submittedName>
        <fullName evidence="2">Hemerythrin-like domain-containing protein</fullName>
    </submittedName>
</protein>
<dbReference type="PROSITE" id="PS51318">
    <property type="entry name" value="TAT"/>
    <property type="match status" value="1"/>
</dbReference>
<name>A0A1T4RQQ7_9HYPH</name>
<dbReference type="CDD" id="cd12108">
    <property type="entry name" value="Hr-like"/>
    <property type="match status" value="1"/>
</dbReference>
<accession>A0A1T4RQQ7</accession>
<dbReference type="InterPro" id="IPR012312">
    <property type="entry name" value="Hemerythrin-like"/>
</dbReference>
<dbReference type="EMBL" id="FUWJ01000005">
    <property type="protein sequence ID" value="SKA18156.1"/>
    <property type="molecule type" value="Genomic_DNA"/>
</dbReference>
<dbReference type="AlphaFoldDB" id="A0A1T4RQQ7"/>
<organism evidence="2 3">
    <name type="scientific">Enhydrobacter aerosaccus</name>
    <dbReference type="NCBI Taxonomy" id="225324"/>
    <lineage>
        <taxon>Bacteria</taxon>
        <taxon>Pseudomonadati</taxon>
        <taxon>Pseudomonadota</taxon>
        <taxon>Alphaproteobacteria</taxon>
        <taxon>Hyphomicrobiales</taxon>
        <taxon>Enhydrobacter</taxon>
    </lineage>
</organism>
<evidence type="ECO:0000313" key="3">
    <source>
        <dbReference type="Proteomes" id="UP000190092"/>
    </source>
</evidence>
<dbReference type="PANTHER" id="PTHR39966">
    <property type="entry name" value="BLL2471 PROTEIN-RELATED"/>
    <property type="match status" value="1"/>
</dbReference>
<dbReference type="Gene3D" id="1.20.120.520">
    <property type="entry name" value="nmb1532 protein domain like"/>
    <property type="match status" value="1"/>
</dbReference>
<gene>
    <name evidence="2" type="ORF">SAMN02745126_04028</name>
</gene>
<reference evidence="3" key="1">
    <citation type="submission" date="2017-02" db="EMBL/GenBank/DDBJ databases">
        <authorList>
            <person name="Varghese N."/>
            <person name="Submissions S."/>
        </authorList>
    </citation>
    <scope>NUCLEOTIDE SEQUENCE [LARGE SCALE GENOMIC DNA]</scope>
    <source>
        <strain evidence="3">ATCC 27094</strain>
    </source>
</reference>
<dbReference type="STRING" id="225324.SAMN02745126_04028"/>
<dbReference type="GO" id="GO:0005886">
    <property type="term" value="C:plasma membrane"/>
    <property type="evidence" value="ECO:0007669"/>
    <property type="project" value="TreeGrafter"/>
</dbReference>
<dbReference type="InterPro" id="IPR006311">
    <property type="entry name" value="TAT_signal"/>
</dbReference>
<proteinExistence type="predicted"/>
<sequence length="241" mass="26751">MSKSIVLGRRSLIGAAAVCGLVPGPLALAPLAMADERPQGKGTKAEAEAPVTPTEDLMREHGVLRRILLIYEAGARRLGQGEDMESIVFVQTAETMRDFIHNYHEKLEEDHLFPIFKKAGRMVQLVDVLLTQHAAGRKLTDRILQLAPTAPNNSDQRKAMIEAMQASIVLYRPHAAREDTDLFPTLRHLVTPNQFDALGETFEQEENAKFGGDGFEKAAKKIEQIEKKIGINDLSQYTPKI</sequence>
<dbReference type="Pfam" id="PF01814">
    <property type="entry name" value="Hemerythrin"/>
    <property type="match status" value="1"/>
</dbReference>
<dbReference type="PANTHER" id="PTHR39966:SF1">
    <property type="entry name" value="HEMERYTHRIN-LIKE DOMAIN-CONTAINING PROTEIN"/>
    <property type="match status" value="1"/>
</dbReference>
<dbReference type="RefSeq" id="WP_085935697.1">
    <property type="nucleotide sequence ID" value="NZ_FUWJ01000005.1"/>
</dbReference>
<dbReference type="OrthoDB" id="2083283at2"/>
<keyword evidence="3" id="KW-1185">Reference proteome</keyword>
<evidence type="ECO:0000259" key="1">
    <source>
        <dbReference type="Pfam" id="PF01814"/>
    </source>
</evidence>